<keyword evidence="5" id="KW-0282">Flagellum</keyword>
<dbReference type="SMART" id="SM00320">
    <property type="entry name" value="WD40"/>
    <property type="match status" value="3"/>
</dbReference>
<dbReference type="InterPro" id="IPR036322">
    <property type="entry name" value="WD40_repeat_dom_sf"/>
</dbReference>
<dbReference type="Pfam" id="PF00400">
    <property type="entry name" value="WD40"/>
    <property type="match status" value="3"/>
</dbReference>
<organism evidence="12 13">
    <name type="scientific">Macrostomum lignano</name>
    <dbReference type="NCBI Taxonomy" id="282301"/>
    <lineage>
        <taxon>Eukaryota</taxon>
        <taxon>Metazoa</taxon>
        <taxon>Spiralia</taxon>
        <taxon>Lophotrochozoa</taxon>
        <taxon>Platyhelminthes</taxon>
        <taxon>Rhabditophora</taxon>
        <taxon>Macrostomorpha</taxon>
        <taxon>Macrostomida</taxon>
        <taxon>Macrostomidae</taxon>
        <taxon>Macrostomum</taxon>
    </lineage>
</organism>
<evidence type="ECO:0000256" key="10">
    <source>
        <dbReference type="ARBA" id="ARBA00069109"/>
    </source>
</evidence>
<keyword evidence="2" id="KW-0963">Cytoplasm</keyword>
<dbReference type="InterPro" id="IPR019775">
    <property type="entry name" value="WD40_repeat_CS"/>
</dbReference>
<keyword evidence="4" id="KW-0677">Repeat</keyword>
<evidence type="ECO:0000256" key="2">
    <source>
        <dbReference type="ARBA" id="ARBA00022490"/>
    </source>
</evidence>
<dbReference type="GO" id="GO:0030621">
    <property type="term" value="F:U4 snRNA binding"/>
    <property type="evidence" value="ECO:0007669"/>
    <property type="project" value="TreeGrafter"/>
</dbReference>
<evidence type="ECO:0000256" key="1">
    <source>
        <dbReference type="ARBA" id="ARBA00004611"/>
    </source>
</evidence>
<evidence type="ECO:0000256" key="9">
    <source>
        <dbReference type="ARBA" id="ARBA00037841"/>
    </source>
</evidence>
<protein>
    <recommendedName>
        <fullName evidence="10">Dynein assembly factor with WD repeat domains 1</fullName>
    </recommendedName>
</protein>
<accession>A0A1I8IZ95</accession>
<dbReference type="PROSITE" id="PS50082">
    <property type="entry name" value="WD_REPEATS_2"/>
    <property type="match status" value="3"/>
</dbReference>
<dbReference type="GO" id="GO:0070286">
    <property type="term" value="P:axonemal dynein complex assembly"/>
    <property type="evidence" value="ECO:0007669"/>
    <property type="project" value="UniProtKB-ARBA"/>
</dbReference>
<comment type="subcellular location">
    <subcellularLocation>
        <location evidence="1">Cytoplasm</location>
        <location evidence="1">Cytoskeleton</location>
        <location evidence="1">Flagellum axoneme</location>
    </subcellularLocation>
    <subcellularLocation>
        <location evidence="9">Cytoplasm</location>
        <location evidence="9">Cytoskeleton</location>
        <location evidence="9">Flagellum basal body</location>
    </subcellularLocation>
</comment>
<dbReference type="GO" id="GO:0017070">
    <property type="term" value="F:U6 snRNA binding"/>
    <property type="evidence" value="ECO:0007669"/>
    <property type="project" value="TreeGrafter"/>
</dbReference>
<name>A0A1I8IZ95_9PLAT</name>
<dbReference type="PROSITE" id="PS00678">
    <property type="entry name" value="WD_REPEATS_1"/>
    <property type="match status" value="1"/>
</dbReference>
<feature type="repeat" description="WD" evidence="11">
    <location>
        <begin position="56"/>
        <end position="97"/>
    </location>
</feature>
<evidence type="ECO:0000256" key="4">
    <source>
        <dbReference type="ARBA" id="ARBA00022737"/>
    </source>
</evidence>
<dbReference type="GO" id="GO:0046540">
    <property type="term" value="C:U4/U6 x U5 tri-snRNP complex"/>
    <property type="evidence" value="ECO:0007669"/>
    <property type="project" value="TreeGrafter"/>
</dbReference>
<keyword evidence="12" id="KW-1185">Reference proteome</keyword>
<evidence type="ECO:0000256" key="6">
    <source>
        <dbReference type="ARBA" id="ARBA00023069"/>
    </source>
</evidence>
<proteinExistence type="predicted"/>
<evidence type="ECO:0000256" key="8">
    <source>
        <dbReference type="ARBA" id="ARBA00023273"/>
    </source>
</evidence>
<evidence type="ECO:0000256" key="5">
    <source>
        <dbReference type="ARBA" id="ARBA00022846"/>
    </source>
</evidence>
<dbReference type="AlphaFoldDB" id="A0A1I8IZ95"/>
<evidence type="ECO:0000256" key="11">
    <source>
        <dbReference type="PROSITE-ProRule" id="PRU00221"/>
    </source>
</evidence>
<keyword evidence="7" id="KW-0206">Cytoskeleton</keyword>
<keyword evidence="3 11" id="KW-0853">WD repeat</keyword>
<dbReference type="FunFam" id="2.130.10.10:FF:000250">
    <property type="entry name" value="Dynein assembly factor with WDR repeat domains 1"/>
    <property type="match status" value="1"/>
</dbReference>
<evidence type="ECO:0000256" key="3">
    <source>
        <dbReference type="ARBA" id="ARBA00022574"/>
    </source>
</evidence>
<evidence type="ECO:0000313" key="13">
    <source>
        <dbReference type="WBParaSite" id="maker-uti_cns_0040490-snap-gene-0.1-mRNA-1"/>
    </source>
</evidence>
<dbReference type="PROSITE" id="PS50294">
    <property type="entry name" value="WD_REPEATS_REGION"/>
    <property type="match status" value="2"/>
</dbReference>
<sequence>VWDVRQGRVMQTLGGHEDEVLDVAFDLPGHRLASASADATGRCWDIRGSFRLLCKLEGHEGEVSKVCFNPQGTRLLTASADKTARLWDCETGKQTQALEGHTDEIFSCAFNYEGNTIITGSKDNTCRPYPLVIASEYNIPALLDYQGRVIECRASCTLFETRLELTNSKDTLSSTDGLKLLSLNSLNWLKTPGAESEFGAGIGGSGSIESYYDGVLGLPFMPRIIGPSAINGVKRSWLKMQHPKGCDRVGRKCNFLTSFGNRNM</sequence>
<evidence type="ECO:0000256" key="7">
    <source>
        <dbReference type="ARBA" id="ARBA00023212"/>
    </source>
</evidence>
<dbReference type="PANTHER" id="PTHR19846">
    <property type="entry name" value="WD40 REPEAT PROTEIN"/>
    <property type="match status" value="1"/>
</dbReference>
<dbReference type="InterPro" id="IPR001680">
    <property type="entry name" value="WD40_rpt"/>
</dbReference>
<dbReference type="Proteomes" id="UP000095280">
    <property type="component" value="Unplaced"/>
</dbReference>
<dbReference type="Gene3D" id="2.130.10.10">
    <property type="entry name" value="YVTN repeat-like/Quinoprotein amine dehydrogenase"/>
    <property type="match status" value="1"/>
</dbReference>
<evidence type="ECO:0000313" key="12">
    <source>
        <dbReference type="Proteomes" id="UP000095280"/>
    </source>
</evidence>
<keyword evidence="8" id="KW-0966">Cell projection</keyword>
<dbReference type="GO" id="GO:0000398">
    <property type="term" value="P:mRNA splicing, via spliceosome"/>
    <property type="evidence" value="ECO:0007669"/>
    <property type="project" value="TreeGrafter"/>
</dbReference>
<reference evidence="13" key="1">
    <citation type="submission" date="2016-11" db="UniProtKB">
        <authorList>
            <consortium name="WormBaseParasite"/>
        </authorList>
    </citation>
    <scope>IDENTIFICATION</scope>
</reference>
<keyword evidence="6" id="KW-0969">Cilium</keyword>
<feature type="repeat" description="WD" evidence="11">
    <location>
        <begin position="98"/>
        <end position="129"/>
    </location>
</feature>
<dbReference type="SUPFAM" id="SSF50978">
    <property type="entry name" value="WD40 repeat-like"/>
    <property type="match status" value="1"/>
</dbReference>
<dbReference type="WBParaSite" id="maker-uti_cns_0040490-snap-gene-0.1-mRNA-1">
    <property type="protein sequence ID" value="maker-uti_cns_0040490-snap-gene-0.1-mRNA-1"/>
    <property type="gene ID" value="maker-uti_cns_0040490-snap-gene-0.1"/>
</dbReference>
<dbReference type="InterPro" id="IPR015943">
    <property type="entry name" value="WD40/YVTN_repeat-like_dom_sf"/>
</dbReference>
<feature type="repeat" description="WD" evidence="11">
    <location>
        <begin position="13"/>
        <end position="47"/>
    </location>
</feature>
<dbReference type="PANTHER" id="PTHR19846:SF0">
    <property type="entry name" value="PRE-MRNA PROCESSING FACTOR 4"/>
    <property type="match status" value="1"/>
</dbReference>